<evidence type="ECO:0008006" key="4">
    <source>
        <dbReference type="Google" id="ProtNLM"/>
    </source>
</evidence>
<keyword evidence="1" id="KW-0812">Transmembrane</keyword>
<keyword evidence="3" id="KW-1185">Reference proteome</keyword>
<feature type="transmembrane region" description="Helical" evidence="1">
    <location>
        <begin position="473"/>
        <end position="501"/>
    </location>
</feature>
<evidence type="ECO:0000313" key="2">
    <source>
        <dbReference type="EMBL" id="CAK9206671.1"/>
    </source>
</evidence>
<feature type="transmembrane region" description="Helical" evidence="1">
    <location>
        <begin position="556"/>
        <end position="580"/>
    </location>
</feature>
<evidence type="ECO:0000313" key="3">
    <source>
        <dbReference type="Proteomes" id="UP001497512"/>
    </source>
</evidence>
<organism evidence="2 3">
    <name type="scientific">Sphagnum troendelagicum</name>
    <dbReference type="NCBI Taxonomy" id="128251"/>
    <lineage>
        <taxon>Eukaryota</taxon>
        <taxon>Viridiplantae</taxon>
        <taxon>Streptophyta</taxon>
        <taxon>Embryophyta</taxon>
        <taxon>Bryophyta</taxon>
        <taxon>Sphagnophytina</taxon>
        <taxon>Sphagnopsida</taxon>
        <taxon>Sphagnales</taxon>
        <taxon>Sphagnaceae</taxon>
        <taxon>Sphagnum</taxon>
    </lineage>
</organism>
<proteinExistence type="predicted"/>
<feature type="transmembrane region" description="Helical" evidence="1">
    <location>
        <begin position="289"/>
        <end position="311"/>
    </location>
</feature>
<dbReference type="Pfam" id="PF05024">
    <property type="entry name" value="Gpi1"/>
    <property type="match status" value="1"/>
</dbReference>
<accession>A0ABP0TWB3</accession>
<feature type="transmembrane region" description="Helical" evidence="1">
    <location>
        <begin position="586"/>
        <end position="604"/>
    </location>
</feature>
<dbReference type="PANTHER" id="PTHR47555:SF2">
    <property type="entry name" value="N-ACETYLGLUCOSAMINYL TRANSFERASE COMPONENT FAMILY PROTEIN _ GPI1 FAMILY PROTEIN"/>
    <property type="match status" value="1"/>
</dbReference>
<keyword evidence="1" id="KW-0472">Membrane</keyword>
<dbReference type="InterPro" id="IPR007720">
    <property type="entry name" value="PigQ/GPI1"/>
</dbReference>
<name>A0ABP0TWB3_9BRYO</name>
<evidence type="ECO:0000256" key="1">
    <source>
        <dbReference type="SAM" id="Phobius"/>
    </source>
</evidence>
<reference evidence="2" key="1">
    <citation type="submission" date="2024-02" db="EMBL/GenBank/DDBJ databases">
        <authorList>
            <consortium name="ELIXIR-Norway"/>
            <consortium name="Elixir Norway"/>
        </authorList>
    </citation>
    <scope>NUCLEOTIDE SEQUENCE</scope>
</reference>
<sequence length="767" mass="84768">MDEKKGGQWYWQCRLWWPQHLTASHPEQAMALLGWASLSSASSSLDLVIAAACPFPSSGSFQDLEGVLKKLGQRLQNQLSQATALEAAPGVVGQYLPPCICDKKLQIQDNSYLKVRHNGSKSTYDENSDSQQNCVDGSKLGQNGLSLAADIEATRCTCVFAKKLTWGPSVWAAATLTRSQHSGCNIPTLSYVVVDGIQYNANTHVILYEQPQIGRGHLSCRTWSSAFLAKPDCNEGILKPHWVVTLEKQQSAIDSDRVVEQLNCGAFIASTVGLYLGTSCMKESFLSKLWWQTLAFVVASIATMLYLLAWAGSRLLDKWLPAVPGMRCMQNTSHTWHALQLRCHQLLSWPFILLWGGNGPEQANVGMAHRCRQAKHATWTAAVVDMAMGAVAGVLVVRHQSWIAHFVQRMVRMLTNDILRTGCIWLMGVPAGFKLNDELAARLGTLSLHVIQTWATVGVLVRPALRICLPVLGLLAMLLGITVPAAILVDTILLGTIHIAILHQATASLYANQLRALAALWRLFRGSKRNPLRGRQDTYDCSVEQLVVGSLMFTPLLLLLPTTSVFYTFFTLIYSVLSIIRLCLQYLILILQSFPYSQVVLWLFQPQRFPSGIWFQVVCMDHDVQMSSSFQSLPTKNGHRYHNTRRNHGLQVTVANESSSYMNGFSEEGVLVTQAVCGKAQAPTALVSRLGVERASLGELLAPFVEQLKGVCPLSSAVALMYKLVSGGRIPGALELEMGEKLPYTLVSIPMFWRLCYEAVIMTLHNQ</sequence>
<protein>
    <recommendedName>
        <fullName evidence="4">N-acetylglucosaminyl transferase component</fullName>
    </recommendedName>
</protein>
<gene>
    <name evidence="2" type="ORF">CSSPTR1EN2_LOCUS8465</name>
</gene>
<dbReference type="EMBL" id="OZ019907">
    <property type="protein sequence ID" value="CAK9206671.1"/>
    <property type="molecule type" value="Genomic_DNA"/>
</dbReference>
<dbReference type="PANTHER" id="PTHR47555">
    <property type="entry name" value="N-ACETYLGLUCOSAMINYL TRANSFERASE COMPONENT FAMILY PROTEIN / GPI1 FAMILY PROTEIN"/>
    <property type="match status" value="1"/>
</dbReference>
<dbReference type="Proteomes" id="UP001497512">
    <property type="component" value="Chromosome 15"/>
</dbReference>
<keyword evidence="1" id="KW-1133">Transmembrane helix</keyword>